<proteinExistence type="predicted"/>
<dbReference type="SUPFAM" id="SSF51120">
    <property type="entry name" value="beta-Roll"/>
    <property type="match status" value="4"/>
</dbReference>
<evidence type="ECO:0000256" key="2">
    <source>
        <dbReference type="ARBA" id="ARBA00022525"/>
    </source>
</evidence>
<dbReference type="PROSITE" id="PS00330">
    <property type="entry name" value="HEMOLYSIN_CALCIUM"/>
    <property type="match status" value="3"/>
</dbReference>
<dbReference type="Gene3D" id="3.40.390.10">
    <property type="entry name" value="Collagenase (Catalytic Domain)"/>
    <property type="match status" value="1"/>
</dbReference>
<dbReference type="CDD" id="cd04277">
    <property type="entry name" value="ZnMc_serralysin_like"/>
    <property type="match status" value="1"/>
</dbReference>
<dbReference type="AlphaFoldDB" id="A0A6H0DZQ9"/>
<dbReference type="GO" id="GO:0005576">
    <property type="term" value="C:extracellular region"/>
    <property type="evidence" value="ECO:0007669"/>
    <property type="project" value="UniProtKB-SubCell"/>
</dbReference>
<dbReference type="KEGG" id="niy:FQ775_23720"/>
<dbReference type="Gene3D" id="2.150.10.10">
    <property type="entry name" value="Serralysin-like metalloprotease, C-terminal"/>
    <property type="match status" value="4"/>
</dbReference>
<dbReference type="SUPFAM" id="SSF55486">
    <property type="entry name" value="Metalloproteases ('zincins'), catalytic domain"/>
    <property type="match status" value="1"/>
</dbReference>
<dbReference type="InterPro" id="IPR011049">
    <property type="entry name" value="Serralysin-like_metalloprot_C"/>
</dbReference>
<evidence type="ECO:0008006" key="5">
    <source>
        <dbReference type="Google" id="ProtNLM"/>
    </source>
</evidence>
<dbReference type="InterPro" id="IPR018511">
    <property type="entry name" value="Hemolysin-typ_Ca-bd_CS"/>
</dbReference>
<dbReference type="InterPro" id="IPR050557">
    <property type="entry name" value="RTX_toxin/Mannuronan_C5-epim"/>
</dbReference>
<evidence type="ECO:0000313" key="4">
    <source>
        <dbReference type="Proteomes" id="UP000321389"/>
    </source>
</evidence>
<dbReference type="RefSeq" id="WP_167812731.1">
    <property type="nucleotide sequence ID" value="NZ_CP042301.2"/>
</dbReference>
<dbReference type="GO" id="GO:0008237">
    <property type="term" value="F:metallopeptidase activity"/>
    <property type="evidence" value="ECO:0007669"/>
    <property type="project" value="InterPro"/>
</dbReference>
<organism evidence="3 4">
    <name type="scientific">Nitratireductor mangrovi</name>
    <dbReference type="NCBI Taxonomy" id="2599600"/>
    <lineage>
        <taxon>Bacteria</taxon>
        <taxon>Pseudomonadati</taxon>
        <taxon>Pseudomonadota</taxon>
        <taxon>Alphaproteobacteria</taxon>
        <taxon>Hyphomicrobiales</taxon>
        <taxon>Phyllobacteriaceae</taxon>
        <taxon>Nitratireductor</taxon>
    </lineage>
</organism>
<protein>
    <recommendedName>
        <fullName evidence="5">Peptidase metallopeptidase domain-containing protein</fullName>
    </recommendedName>
</protein>
<dbReference type="PRINTS" id="PR00313">
    <property type="entry name" value="CABNDNGRPT"/>
</dbReference>
<evidence type="ECO:0000256" key="1">
    <source>
        <dbReference type="ARBA" id="ARBA00004613"/>
    </source>
</evidence>
<keyword evidence="4" id="KW-1185">Reference proteome</keyword>
<dbReference type="PANTHER" id="PTHR38340:SF1">
    <property type="entry name" value="S-LAYER PROTEIN"/>
    <property type="match status" value="1"/>
</dbReference>
<comment type="subcellular location">
    <subcellularLocation>
        <location evidence="1">Secreted</location>
    </subcellularLocation>
</comment>
<dbReference type="EMBL" id="CP042301">
    <property type="protein sequence ID" value="QIS94617.1"/>
    <property type="molecule type" value="Genomic_DNA"/>
</dbReference>
<reference evidence="3" key="1">
    <citation type="submission" date="2020-04" db="EMBL/GenBank/DDBJ databases">
        <title>Nitratireductor sp. nov. isolated from mangrove soil.</title>
        <authorList>
            <person name="Ye Y."/>
        </authorList>
    </citation>
    <scope>NUCLEOTIDE SEQUENCE</scope>
    <source>
        <strain evidence="3">SY7</strain>
    </source>
</reference>
<evidence type="ECO:0000313" key="3">
    <source>
        <dbReference type="EMBL" id="QIS94617.1"/>
    </source>
</evidence>
<sequence length="907" mass="90604">MQPAWNGSSEPAGVFDLTGDPNIDGILARRFWSDGSITYSFPDQASDYGAYSYVDGNGVTHFPTATFQQVLAAQQTAIHFAMSVENGPLASQGFSVEGFTNLDVGFNGTTTGNATMRFGRSDDAQPTAFAFYPSSSNVGGDVWLGTQVGGSNLSNPAAGNYAWATILHEIGHGLGLKHGHAGDSGFPNANPNVLPSNVDAMEYSIMTYRSFINGPTNGYTNETNGFAQTFMMLDIAALQAMYGADFSSQSNNTDTVYKWDPTSGDTLINGQVGIDAAANRIFATIWDGGGVDTYDLSSYTGNLMLDLRPGEESLFSTTQQAHLGSGNFASGNIYNALQFQGDARSLIENAIGGTGNDTITGNAANNSLFGGQGDDTLSGGNGNDLLAGGAGVDQINGEGGVDTADYSASAASVNVNLSTGTGSGGDAQGDTLTGIENLIGSNVAGTDVLTGDGTANHIQGLAGNDILVGLGGADILVGGTGVDTADYSASGGRINVNLTTGAGLGGDAHGDTLSGIENLIGTNIAMTDFLTGDAGANHIQGLAGDDLIAGLGGADVLIGGSGVDTADYSASASRIAVNLSTGYAAGGDAHGDTLSGIENLIGTNSSLTDFLTGDAGANHIQGLAGDDLIAGLGGADVLIGGSGVDTADYSASASRIAVNLSTGYAAGGDAHGDTLSGIENLIGTNVALTDFLTGNSLANRIEGGAGDDLIAGLGGADVLIGGSGVDTADYSASGGRIAVNLSTGYAAGGDAHGDTLSGIENLIGTNVALTDFLTGDAGANRIEGLAGDDEINGKEGADIFVGGGGDDLFIFDTALGAGNIDAILDFVVADDMVRLASSIFTGLSVGTLTAAAFRVGAAAADADDRIIYNAGSGGLFFDVDGNGAQGQVQFASLSTGLALTNDNFLVA</sequence>
<keyword evidence="2" id="KW-0964">Secreted</keyword>
<dbReference type="InterPro" id="IPR001343">
    <property type="entry name" value="Hemolysn_Ca-bd"/>
</dbReference>
<dbReference type="PANTHER" id="PTHR38340">
    <property type="entry name" value="S-LAYER PROTEIN"/>
    <property type="match status" value="1"/>
</dbReference>
<gene>
    <name evidence="3" type="ORF">FQ775_23720</name>
</gene>
<dbReference type="Pfam" id="PF00353">
    <property type="entry name" value="HemolysinCabind"/>
    <property type="match status" value="6"/>
</dbReference>
<accession>A0A6H0DZQ9</accession>
<dbReference type="InterPro" id="IPR024079">
    <property type="entry name" value="MetalloPept_cat_dom_sf"/>
</dbReference>
<dbReference type="GO" id="GO:0005509">
    <property type="term" value="F:calcium ion binding"/>
    <property type="evidence" value="ECO:0007669"/>
    <property type="project" value="InterPro"/>
</dbReference>
<dbReference type="InterPro" id="IPR034033">
    <property type="entry name" value="Serralysin-like"/>
</dbReference>
<name>A0A6H0DZQ9_9HYPH</name>
<dbReference type="Proteomes" id="UP000321389">
    <property type="component" value="Chromosome"/>
</dbReference>